<sequence length="171" mass="19646">MKKSNDKEVNIKIVFTKKLLIALFSGMVLFLFCIYLLIMITVNHRNPFNGLKYVPSNMIEIPIAQSENWKISKDEATKKLRKSGFKVDYIYNLSSSDDNSKGEKSGIDGLEDNKETIQFYSKKRSDYDTFPINYGYDVKGIAEYAPKGSKIIVRVRTKDINKVLESRSSTY</sequence>
<accession>A0A2Z3KMD1</accession>
<name>A0A2Z3KMD1_LACLL</name>
<gene>
    <name evidence="2" type="ORF">LL14B4_04825</name>
</gene>
<dbReference type="GeneID" id="89633109"/>
<dbReference type="Proteomes" id="UP000245919">
    <property type="component" value="Chromosome"/>
</dbReference>
<reference evidence="2 3" key="1">
    <citation type="submission" date="2018-03" db="EMBL/GenBank/DDBJ databases">
        <title>Genome sequence of Lactococcus lactis strain 14B4 from almond drupe.</title>
        <authorList>
            <person name="Tran T.D."/>
            <person name="McGarvey J.A."/>
            <person name="Huynh S."/>
            <person name="Parker C.T."/>
        </authorList>
    </citation>
    <scope>NUCLEOTIDE SEQUENCE [LARGE SCALE GENOMIC DNA]</scope>
    <source>
        <strain evidence="2 3">14B4</strain>
    </source>
</reference>
<keyword evidence="1" id="KW-0472">Membrane</keyword>
<organism evidence="2 3">
    <name type="scientific">Lactococcus lactis subsp. lactis</name>
    <name type="common">Streptococcus lactis</name>
    <dbReference type="NCBI Taxonomy" id="1360"/>
    <lineage>
        <taxon>Bacteria</taxon>
        <taxon>Bacillati</taxon>
        <taxon>Bacillota</taxon>
        <taxon>Bacilli</taxon>
        <taxon>Lactobacillales</taxon>
        <taxon>Streptococcaceae</taxon>
        <taxon>Lactococcus</taxon>
    </lineage>
</organism>
<evidence type="ECO:0000313" key="3">
    <source>
        <dbReference type="Proteomes" id="UP000245919"/>
    </source>
</evidence>
<keyword evidence="1" id="KW-0812">Transmembrane</keyword>
<keyword evidence="1" id="KW-1133">Transmembrane helix</keyword>
<proteinExistence type="predicted"/>
<dbReference type="EMBL" id="CP028160">
    <property type="protein sequence ID" value="AWN65533.1"/>
    <property type="molecule type" value="Genomic_DNA"/>
</dbReference>
<protein>
    <submittedName>
        <fullName evidence="2">Uncharacterized protein</fullName>
    </submittedName>
</protein>
<feature type="transmembrane region" description="Helical" evidence="1">
    <location>
        <begin position="20"/>
        <end position="42"/>
    </location>
</feature>
<evidence type="ECO:0000256" key="1">
    <source>
        <dbReference type="SAM" id="Phobius"/>
    </source>
</evidence>
<dbReference type="AlphaFoldDB" id="A0A2Z3KMD1"/>
<evidence type="ECO:0000313" key="2">
    <source>
        <dbReference type="EMBL" id="AWN65533.1"/>
    </source>
</evidence>
<dbReference type="RefSeq" id="WP_109990820.1">
    <property type="nucleotide sequence ID" value="NZ_CP028160.1"/>
</dbReference>